<accession>A0ABQ5YS74</accession>
<keyword evidence="7" id="KW-0998">Cell outer membrane</keyword>
<evidence type="ECO:0000256" key="3">
    <source>
        <dbReference type="ARBA" id="ARBA00022448"/>
    </source>
</evidence>
<protein>
    <submittedName>
        <fullName evidence="11">Membrane protein</fullName>
    </submittedName>
</protein>
<comment type="subcellular location">
    <subcellularLocation>
        <location evidence="1">Cell outer membrane</location>
    </subcellularLocation>
</comment>
<organism evidence="11 12">
    <name type="scientific">Limnobacter litoralis</name>
    <dbReference type="NCBI Taxonomy" id="481366"/>
    <lineage>
        <taxon>Bacteria</taxon>
        <taxon>Pseudomonadati</taxon>
        <taxon>Pseudomonadota</taxon>
        <taxon>Betaproteobacteria</taxon>
        <taxon>Burkholderiales</taxon>
        <taxon>Burkholderiaceae</taxon>
        <taxon>Limnobacter</taxon>
    </lineage>
</organism>
<dbReference type="EMBL" id="BSOJ01000015">
    <property type="protein sequence ID" value="GLR26650.1"/>
    <property type="molecule type" value="Genomic_DNA"/>
</dbReference>
<evidence type="ECO:0000256" key="10">
    <source>
        <dbReference type="SAM" id="SignalP"/>
    </source>
</evidence>
<feature type="region of interest" description="Disordered" evidence="9">
    <location>
        <begin position="524"/>
        <end position="546"/>
    </location>
</feature>
<reference evidence="12" key="1">
    <citation type="journal article" date="2019" name="Int. J. Syst. Evol. Microbiol.">
        <title>The Global Catalogue of Microorganisms (GCM) 10K type strain sequencing project: providing services to taxonomists for standard genome sequencing and annotation.</title>
        <authorList>
            <consortium name="The Broad Institute Genomics Platform"/>
            <consortium name="The Broad Institute Genome Sequencing Center for Infectious Disease"/>
            <person name="Wu L."/>
            <person name="Ma J."/>
        </authorList>
    </citation>
    <scope>NUCLEOTIDE SEQUENCE [LARGE SCALE GENOMIC DNA]</scope>
    <source>
        <strain evidence="12">NBRC 105857</strain>
    </source>
</reference>
<evidence type="ECO:0000256" key="5">
    <source>
        <dbReference type="ARBA" id="ARBA00022692"/>
    </source>
</evidence>
<feature type="coiled-coil region" evidence="8">
    <location>
        <begin position="168"/>
        <end position="227"/>
    </location>
</feature>
<evidence type="ECO:0000313" key="11">
    <source>
        <dbReference type="EMBL" id="GLR26650.1"/>
    </source>
</evidence>
<evidence type="ECO:0000256" key="8">
    <source>
        <dbReference type="SAM" id="Coils"/>
    </source>
</evidence>
<proteinExistence type="inferred from homology"/>
<evidence type="ECO:0000256" key="9">
    <source>
        <dbReference type="SAM" id="MobiDB-lite"/>
    </source>
</evidence>
<dbReference type="RefSeq" id="WP_284281282.1">
    <property type="nucleotide sequence ID" value="NZ_BSOJ01000015.1"/>
</dbReference>
<name>A0ABQ5YS74_9BURK</name>
<sequence length="546" mass="60110">MTGRAFCKKTLAVALSGALTSPSFVFAQDQSVTVNQGLDGLSGSATAGMSDVQLAKLRFARMVRTNPDITTSQINVNATAYVKDAAQAAFYPKVSIGANASSSTTVNNVQSTDITVLQPIYTGGRLTARAKSAEQQGVIANGDFDKTVQDVVTESFIASNNLSRNALLVEASKAAESAVAELLALERRRVDLGGGGVTDEQFAKARLAVTQDRLVNYQGQLDEARATYARYFGAYPDPLTVPELDVTRDMLPPTMEEAINKALFASPEVRLGEYQISKARYDYDAEDASLWPSVDLVGIQQFYQQPDIYTGKTQNSSVNLRLSYSAFSGGDQIARVRQAQATIQTRRAQLESTRIRVQENVRFQWGKYMAGVGRSNTLSGAYKEALQVFKNRKRLRDFGRETVIVMLDSEVEYFNVLIAYINSVFDAREAGFRLLRAMGQMMPTPHQEGDWISPFFAKVPERAKLQDNLRATADIASSPADDNIARQLGIAVDQADIQNASRFVLTPSQRLSVTRKAENERILNSESERSVRPALKTDTKLDKDFY</sequence>
<gene>
    <name evidence="11" type="primary">rsaFb</name>
    <name evidence="11" type="ORF">GCM10007875_17400</name>
</gene>
<keyword evidence="5" id="KW-0812">Transmembrane</keyword>
<evidence type="ECO:0000256" key="1">
    <source>
        <dbReference type="ARBA" id="ARBA00004442"/>
    </source>
</evidence>
<feature type="chain" id="PRO_5047401237" evidence="10">
    <location>
        <begin position="28"/>
        <end position="546"/>
    </location>
</feature>
<dbReference type="SUPFAM" id="SSF56954">
    <property type="entry name" value="Outer membrane efflux proteins (OEP)"/>
    <property type="match status" value="1"/>
</dbReference>
<keyword evidence="4" id="KW-1134">Transmembrane beta strand</keyword>
<dbReference type="Pfam" id="PF02321">
    <property type="entry name" value="OEP"/>
    <property type="match status" value="2"/>
</dbReference>
<keyword evidence="8" id="KW-0175">Coiled coil</keyword>
<evidence type="ECO:0000256" key="4">
    <source>
        <dbReference type="ARBA" id="ARBA00022452"/>
    </source>
</evidence>
<dbReference type="InterPro" id="IPR051906">
    <property type="entry name" value="TolC-like"/>
</dbReference>
<keyword evidence="6" id="KW-0472">Membrane</keyword>
<feature type="signal peptide" evidence="10">
    <location>
        <begin position="1"/>
        <end position="27"/>
    </location>
</feature>
<comment type="similarity">
    <text evidence="2">Belongs to the outer membrane factor (OMF) (TC 1.B.17) family.</text>
</comment>
<dbReference type="PANTHER" id="PTHR30026">
    <property type="entry name" value="OUTER MEMBRANE PROTEIN TOLC"/>
    <property type="match status" value="1"/>
</dbReference>
<dbReference type="PANTHER" id="PTHR30026:SF20">
    <property type="entry name" value="OUTER MEMBRANE PROTEIN TOLC"/>
    <property type="match status" value="1"/>
</dbReference>
<evidence type="ECO:0000313" key="12">
    <source>
        <dbReference type="Proteomes" id="UP001156664"/>
    </source>
</evidence>
<comment type="caution">
    <text evidence="11">The sequence shown here is derived from an EMBL/GenBank/DDBJ whole genome shotgun (WGS) entry which is preliminary data.</text>
</comment>
<dbReference type="InterPro" id="IPR003423">
    <property type="entry name" value="OMP_efflux"/>
</dbReference>
<evidence type="ECO:0000256" key="7">
    <source>
        <dbReference type="ARBA" id="ARBA00023237"/>
    </source>
</evidence>
<evidence type="ECO:0000256" key="2">
    <source>
        <dbReference type="ARBA" id="ARBA00007613"/>
    </source>
</evidence>
<evidence type="ECO:0000256" key="6">
    <source>
        <dbReference type="ARBA" id="ARBA00023136"/>
    </source>
</evidence>
<keyword evidence="12" id="KW-1185">Reference proteome</keyword>
<keyword evidence="3" id="KW-0813">Transport</keyword>
<dbReference type="Gene3D" id="1.20.1600.10">
    <property type="entry name" value="Outer membrane efflux proteins (OEP)"/>
    <property type="match status" value="1"/>
</dbReference>
<keyword evidence="10" id="KW-0732">Signal</keyword>
<dbReference type="Proteomes" id="UP001156664">
    <property type="component" value="Unassembled WGS sequence"/>
</dbReference>